<dbReference type="PANTHER" id="PTHR11742">
    <property type="entry name" value="MANNOSYL-OLIGOSACCHARIDE ALPHA-1,2-MANNOSIDASE-RELATED"/>
    <property type="match status" value="1"/>
</dbReference>
<keyword evidence="14" id="KW-0472">Membrane</keyword>
<feature type="active site" description="Proton donor" evidence="10">
    <location>
        <position position="229"/>
    </location>
</feature>
<keyword evidence="4 11" id="KW-0479">Metal-binding</keyword>
<reference evidence="15 16" key="2">
    <citation type="journal article" date="2007" name="BMC Biol.">
        <title>A 100%-complete sequence reveals unusually simple genomic features in the hot-spring red alga Cyanidioschyzon merolae.</title>
        <authorList>
            <person name="Nozaki H."/>
            <person name="Takano H."/>
            <person name="Misumi O."/>
            <person name="Terasawa K."/>
            <person name="Matsuzaki M."/>
            <person name="Maruyama S."/>
            <person name="Nishida K."/>
            <person name="Yagisawa F."/>
            <person name="Yoshida Y."/>
            <person name="Fujiwara T."/>
            <person name="Takio S."/>
            <person name="Tamura K."/>
            <person name="Chung S.J."/>
            <person name="Nakamura S."/>
            <person name="Kuroiwa H."/>
            <person name="Tanaka K."/>
            <person name="Sato N."/>
            <person name="Kuroiwa T."/>
        </authorList>
    </citation>
    <scope>NUCLEOTIDE SEQUENCE [LARGE SCALE GENOMIC DNA]</scope>
    <source>
        <strain evidence="15 16">10D</strain>
    </source>
</reference>
<keyword evidence="7 12" id="KW-1015">Disulfide bond</keyword>
<dbReference type="OMA" id="AAFKHSW"/>
<accession>M1VFS7</accession>
<keyword evidence="6 11" id="KW-0106">Calcium</keyword>
<keyword evidence="13" id="KW-0326">Glycosidase</keyword>
<keyword evidence="16" id="KW-1185">Reference proteome</keyword>
<dbReference type="InterPro" id="IPR001382">
    <property type="entry name" value="Glyco_hydro_47"/>
</dbReference>
<dbReference type="Pfam" id="PF01532">
    <property type="entry name" value="Glyco_hydro_47"/>
    <property type="match status" value="1"/>
</dbReference>
<dbReference type="STRING" id="280699.M1VFS7"/>
<evidence type="ECO:0000256" key="14">
    <source>
        <dbReference type="SAM" id="Phobius"/>
    </source>
</evidence>
<dbReference type="InterPro" id="IPR036026">
    <property type="entry name" value="Seven-hairpin_glycosidases"/>
</dbReference>
<name>M1VFS7_CYAM1</name>
<evidence type="ECO:0000256" key="8">
    <source>
        <dbReference type="ARBA" id="ARBA00047669"/>
    </source>
</evidence>
<evidence type="ECO:0000256" key="6">
    <source>
        <dbReference type="ARBA" id="ARBA00022837"/>
    </source>
</evidence>
<dbReference type="InterPro" id="IPR050749">
    <property type="entry name" value="Glycosyl_Hydrolase_47"/>
</dbReference>
<evidence type="ECO:0000256" key="10">
    <source>
        <dbReference type="PIRSR" id="PIRSR601382-1"/>
    </source>
</evidence>
<protein>
    <recommendedName>
        <fullName evidence="13">alpha-1,2-Mannosidase</fullName>
        <ecNumber evidence="13">3.2.1.-</ecNumber>
    </recommendedName>
</protein>
<comment type="catalytic activity">
    <reaction evidence="8">
        <text>N(4)-(alpha-D-Man-(1-&gt;2)-alpha-D-Man-(1-&gt;2)-alpha-D-Man-(1-&gt;3)-[alpha-D-Man-(1-&gt;3)-[alpha-D-Man-(1-&gt;2)-alpha-D-Man-(1-&gt;6)]-alpha-D-Man-(1-&gt;6)]-beta-D-Man-(1-&gt;4)-beta-D-GlcNAc-(1-&gt;4)-beta-D-GlcNAc)-L-asparaginyl-[protein] (N-glucan mannose isomer 8A1,2,3B1,3) + 3 H2O = N(4)-(alpha-D-Man-(1-&gt;3)-[alpha-D-Man-(1-&gt;3)-[alpha-D-Man-(1-&gt;6)]-alpha-D-Man-(1-&gt;6)]-beta-D-Man-(1-&gt;4)-beta-D-GlcNAc-(1-&gt;4)-beta-D-GlcNAc)-L-asparaginyl-[protein] (N-glucan mannose isomer 5A1,2) + 3 beta-D-mannose</text>
        <dbReference type="Rhea" id="RHEA:56028"/>
        <dbReference type="Rhea" id="RHEA-COMP:14358"/>
        <dbReference type="Rhea" id="RHEA-COMP:14367"/>
        <dbReference type="ChEBI" id="CHEBI:15377"/>
        <dbReference type="ChEBI" id="CHEBI:28563"/>
        <dbReference type="ChEBI" id="CHEBI:59087"/>
        <dbReference type="ChEBI" id="CHEBI:60628"/>
        <dbReference type="EC" id="3.2.1.113"/>
    </reaction>
</comment>
<dbReference type="Proteomes" id="UP000007014">
    <property type="component" value="Chromosome 6"/>
</dbReference>
<feature type="binding site" evidence="11">
    <location>
        <position position="647"/>
    </location>
    <ligand>
        <name>Ca(2+)</name>
        <dbReference type="ChEBI" id="CHEBI:29108"/>
    </ligand>
</feature>
<dbReference type="OrthoDB" id="8118055at2759"/>
<evidence type="ECO:0000256" key="13">
    <source>
        <dbReference type="RuleBase" id="RU361193"/>
    </source>
</evidence>
<evidence type="ECO:0000256" key="5">
    <source>
        <dbReference type="ARBA" id="ARBA00022801"/>
    </source>
</evidence>
<evidence type="ECO:0000313" key="16">
    <source>
        <dbReference type="Proteomes" id="UP000007014"/>
    </source>
</evidence>
<feature type="transmembrane region" description="Helical" evidence="14">
    <location>
        <begin position="57"/>
        <end position="74"/>
    </location>
</feature>
<organism evidence="15 16">
    <name type="scientific">Cyanidioschyzon merolae (strain NIES-3377 / 10D)</name>
    <name type="common">Unicellular red alga</name>
    <dbReference type="NCBI Taxonomy" id="280699"/>
    <lineage>
        <taxon>Eukaryota</taxon>
        <taxon>Rhodophyta</taxon>
        <taxon>Bangiophyceae</taxon>
        <taxon>Cyanidiales</taxon>
        <taxon>Cyanidiaceae</taxon>
        <taxon>Cyanidioschyzon</taxon>
    </lineage>
</organism>
<evidence type="ECO:0000256" key="4">
    <source>
        <dbReference type="ARBA" id="ARBA00022723"/>
    </source>
</evidence>
<comment type="pathway">
    <text evidence="2">Protein modification; protein glycosylation.</text>
</comment>
<evidence type="ECO:0000256" key="12">
    <source>
        <dbReference type="PIRSR" id="PIRSR601382-3"/>
    </source>
</evidence>
<evidence type="ECO:0000256" key="7">
    <source>
        <dbReference type="ARBA" id="ARBA00023157"/>
    </source>
</evidence>
<evidence type="ECO:0000256" key="11">
    <source>
        <dbReference type="PIRSR" id="PIRSR601382-2"/>
    </source>
</evidence>
<evidence type="ECO:0000256" key="9">
    <source>
        <dbReference type="ARBA" id="ARBA00048605"/>
    </source>
</evidence>
<feature type="active site" evidence="10">
    <location>
        <position position="559"/>
    </location>
</feature>
<sequence length="661" mass="76225">MQWRPVEQHVPKASYHELDFCGSKTMNTFCGLNPGLTRRTVHRTINSWQRTFSRFRYYRQLLALTVFTLLLWMYRVGRPQALDDENELAGRLQPRLPGLLAKALSAGSTQRRHQSYSRWPPALRPNLTLGNELFLDDVTRNERRREAVRRAMQHAWRGYRQYAWDHDELRPLSHSYEDSMNGVGLTLIDALDTLYLMGLHDEFRDARAWLARSEHRFARPKAEPVSIFEMNIRLLGGLLSTYQLSGDPLFLQKAEELGHLFAHAFLGRPPPRMPHPSCRFRVRSQRTGSDDENGTIVTCRAAERVVLSECGTLQLEFRALGAATRDPLLKGLAERADQVLRDIIARAPLDGLPNNILSSADGSSFVNKSAEIVRFVNLGAAGDSYYEYILKSYIQLGRTDPFWRRESDRIIDALERIVFRRGVLIETLESPSDPARQTERQHQLKQPLKRFVNVSWPVVLSNSEEIHQPDHLSCFASSLFVLAVPPEQWDASVRNDRAERLLRLAGEHARFCFEMYLVNAGLSSESVEVQPSSPQDSPYADRPLVQIRSYVRGYHQRPETLEALFYLWRATHDPKYRDWGWTIFQAMEWYTRVPSGGYVGCRDPDNGCRIPIDKMESFLLAETLKYAYLLFSDDAALDIKNEWVFNTEAHPLRIMSVSRER</sequence>
<comment type="cofactor">
    <cofactor evidence="1 11">
        <name>Ca(2+)</name>
        <dbReference type="ChEBI" id="CHEBI:29108"/>
    </cofactor>
</comment>
<keyword evidence="14" id="KW-0812">Transmembrane</keyword>
<feature type="active site" description="Proton donor" evidence="10">
    <location>
        <position position="525"/>
    </location>
</feature>
<evidence type="ECO:0000256" key="2">
    <source>
        <dbReference type="ARBA" id="ARBA00004922"/>
    </source>
</evidence>
<dbReference type="eggNOG" id="KOG2431">
    <property type="taxonomic scope" value="Eukaryota"/>
</dbReference>
<dbReference type="GO" id="GO:0005783">
    <property type="term" value="C:endoplasmic reticulum"/>
    <property type="evidence" value="ECO:0007669"/>
    <property type="project" value="TreeGrafter"/>
</dbReference>
<dbReference type="Gramene" id="CMF045CT">
    <property type="protein sequence ID" value="CMF045CT"/>
    <property type="gene ID" value="CMF045C"/>
</dbReference>
<proteinExistence type="inferred from homology"/>
<keyword evidence="14" id="KW-1133">Transmembrane helix</keyword>
<dbReference type="PRINTS" id="PR00747">
    <property type="entry name" value="GLYHDRLASE47"/>
</dbReference>
<dbReference type="GO" id="GO:0005509">
    <property type="term" value="F:calcium ion binding"/>
    <property type="evidence" value="ECO:0007669"/>
    <property type="project" value="InterPro"/>
</dbReference>
<dbReference type="RefSeq" id="XP_005535714.1">
    <property type="nucleotide sequence ID" value="XM_005535657.1"/>
</dbReference>
<dbReference type="AlphaFoldDB" id="M1VFS7"/>
<dbReference type="EMBL" id="AP006488">
    <property type="protein sequence ID" value="BAM79428.1"/>
    <property type="molecule type" value="Genomic_DNA"/>
</dbReference>
<feature type="disulfide bond" evidence="12">
    <location>
        <begin position="474"/>
        <end position="512"/>
    </location>
</feature>
<reference evidence="15 16" key="1">
    <citation type="journal article" date="2004" name="Nature">
        <title>Genome sequence of the ultrasmall unicellular red alga Cyanidioschyzon merolae 10D.</title>
        <authorList>
            <person name="Matsuzaki M."/>
            <person name="Misumi O."/>
            <person name="Shin-i T."/>
            <person name="Maruyama S."/>
            <person name="Takahara M."/>
            <person name="Miyagishima S."/>
            <person name="Mori T."/>
            <person name="Nishida K."/>
            <person name="Yagisawa F."/>
            <person name="Nishida K."/>
            <person name="Yoshida Y."/>
            <person name="Nishimura Y."/>
            <person name="Nakao S."/>
            <person name="Kobayashi T."/>
            <person name="Momoyama Y."/>
            <person name="Higashiyama T."/>
            <person name="Minoda A."/>
            <person name="Sano M."/>
            <person name="Nomoto H."/>
            <person name="Oishi K."/>
            <person name="Hayashi H."/>
            <person name="Ohta F."/>
            <person name="Nishizaka S."/>
            <person name="Haga S."/>
            <person name="Miura S."/>
            <person name="Morishita T."/>
            <person name="Kabeya Y."/>
            <person name="Terasawa K."/>
            <person name="Suzuki Y."/>
            <person name="Ishii Y."/>
            <person name="Asakawa S."/>
            <person name="Takano H."/>
            <person name="Ohta N."/>
            <person name="Kuroiwa H."/>
            <person name="Tanaka K."/>
            <person name="Shimizu N."/>
            <person name="Sugano S."/>
            <person name="Sato N."/>
            <person name="Nozaki H."/>
            <person name="Ogasawara N."/>
            <person name="Kohara Y."/>
            <person name="Kuroiwa T."/>
        </authorList>
    </citation>
    <scope>NUCLEOTIDE SEQUENCE [LARGE SCALE GENOMIC DNA]</scope>
    <source>
        <strain evidence="15 16">10D</strain>
    </source>
</reference>
<dbReference type="PANTHER" id="PTHR11742:SF55">
    <property type="entry name" value="ENDOPLASMIC RETICULUM MANNOSYL-OLIGOSACCHARIDE 1,2-ALPHA-MANNOSIDASE"/>
    <property type="match status" value="1"/>
</dbReference>
<dbReference type="EC" id="3.2.1.-" evidence="13"/>
<evidence type="ECO:0000256" key="1">
    <source>
        <dbReference type="ARBA" id="ARBA00001913"/>
    </source>
</evidence>
<dbReference type="GO" id="GO:0005975">
    <property type="term" value="P:carbohydrate metabolic process"/>
    <property type="evidence" value="ECO:0007669"/>
    <property type="project" value="InterPro"/>
</dbReference>
<evidence type="ECO:0000256" key="3">
    <source>
        <dbReference type="ARBA" id="ARBA00007658"/>
    </source>
</evidence>
<dbReference type="KEGG" id="cme:CYME_CMF045C"/>
<comment type="catalytic activity">
    <reaction evidence="9">
        <text>N(4)-(alpha-D-Man-(1-&gt;2)-alpha-D-Man-(1-&gt;2)-alpha-D-Man-(1-&gt;3)-[alpha-D-Man-(1-&gt;2)-alpha-D-Man-(1-&gt;3)-[alpha-D-Man-(1-&gt;2)-alpha-D-Man-(1-&gt;6)]-alpha-D-Man-(1-&gt;6)]-beta-D-Man-(1-&gt;4)-beta-D-GlcNAc-(1-&gt;4)-beta-D-GlcNAc)-L-asparaginyl-[protein] (N-glucan mannose isomer 9A1,2,3B1,2,3) + 4 H2O = N(4)-(alpha-D-Man-(1-&gt;3)-[alpha-D-Man-(1-&gt;3)-[alpha-D-Man-(1-&gt;6)]-alpha-D-Man-(1-&gt;6)]-beta-D-Man-(1-&gt;4)-beta-D-GlcNAc-(1-&gt;4)-beta-D-GlcNAc)-L-asparaginyl-[protein] (N-glucan mannose isomer 5A1,2) + 4 beta-D-mannose</text>
        <dbReference type="Rhea" id="RHEA:56008"/>
        <dbReference type="Rhea" id="RHEA-COMP:14356"/>
        <dbReference type="Rhea" id="RHEA-COMP:14367"/>
        <dbReference type="ChEBI" id="CHEBI:15377"/>
        <dbReference type="ChEBI" id="CHEBI:28563"/>
        <dbReference type="ChEBI" id="CHEBI:59087"/>
        <dbReference type="ChEBI" id="CHEBI:139493"/>
        <dbReference type="EC" id="3.2.1.113"/>
    </reaction>
</comment>
<dbReference type="HOGENOM" id="CLU_003818_3_1_1"/>
<dbReference type="InterPro" id="IPR012341">
    <property type="entry name" value="6hp_glycosidase-like_sf"/>
</dbReference>
<evidence type="ECO:0000313" key="15">
    <source>
        <dbReference type="EMBL" id="BAM79428.1"/>
    </source>
</evidence>
<dbReference type="Gene3D" id="1.50.10.10">
    <property type="match status" value="1"/>
</dbReference>
<dbReference type="GeneID" id="16993086"/>
<feature type="active site" evidence="10">
    <location>
        <position position="383"/>
    </location>
</feature>
<comment type="similarity">
    <text evidence="3 13">Belongs to the glycosyl hydrolase 47 family.</text>
</comment>
<dbReference type="GO" id="GO:0004571">
    <property type="term" value="F:mannosyl-oligosaccharide 1,2-alpha-mannosidase activity"/>
    <property type="evidence" value="ECO:0007669"/>
    <property type="project" value="UniProtKB-EC"/>
</dbReference>
<dbReference type="GO" id="GO:0016020">
    <property type="term" value="C:membrane"/>
    <property type="evidence" value="ECO:0007669"/>
    <property type="project" value="InterPro"/>
</dbReference>
<dbReference type="SUPFAM" id="SSF48225">
    <property type="entry name" value="Seven-hairpin glycosidases"/>
    <property type="match status" value="1"/>
</dbReference>
<keyword evidence="5 13" id="KW-0378">Hydrolase</keyword>
<gene>
    <name evidence="15" type="ORF">CYME_CMF045C</name>
</gene>